<feature type="domain" description="Peptidase M20 dimerisation" evidence="8">
    <location>
        <begin position="209"/>
        <end position="306"/>
    </location>
</feature>
<accession>A0A6A7Y855</accession>
<comment type="cofactor">
    <cofactor evidence="1">
        <name>Co(2+)</name>
        <dbReference type="ChEBI" id="CHEBI:48828"/>
    </cofactor>
</comment>
<dbReference type="InterPro" id="IPR011650">
    <property type="entry name" value="Peptidase_M20_dimer"/>
</dbReference>
<dbReference type="Pfam" id="PF01546">
    <property type="entry name" value="Peptidase_M20"/>
    <property type="match status" value="1"/>
</dbReference>
<evidence type="ECO:0000256" key="5">
    <source>
        <dbReference type="ARBA" id="ARBA00022801"/>
    </source>
</evidence>
<dbReference type="RefSeq" id="WP_153490846.1">
    <property type="nucleotide sequence ID" value="NZ_VWNA01000003.1"/>
</dbReference>
<gene>
    <name evidence="9" type="ORF">F0357_23025</name>
</gene>
<evidence type="ECO:0000256" key="4">
    <source>
        <dbReference type="ARBA" id="ARBA00022723"/>
    </source>
</evidence>
<evidence type="ECO:0000256" key="2">
    <source>
        <dbReference type="ARBA" id="ARBA00001947"/>
    </source>
</evidence>
<keyword evidence="4" id="KW-0479">Metal-binding</keyword>
<name>A0A6A7Y855_9HYPH</name>
<dbReference type="InterPro" id="IPR036264">
    <property type="entry name" value="Bact_exopeptidase_dim_dom"/>
</dbReference>
<keyword evidence="7" id="KW-0170">Cobalt</keyword>
<dbReference type="EMBL" id="VWNA01000003">
    <property type="protein sequence ID" value="MQT15473.1"/>
    <property type="molecule type" value="Genomic_DNA"/>
</dbReference>
<dbReference type="Pfam" id="PF07687">
    <property type="entry name" value="M20_dimer"/>
    <property type="match status" value="1"/>
</dbReference>
<evidence type="ECO:0000259" key="8">
    <source>
        <dbReference type="Pfam" id="PF07687"/>
    </source>
</evidence>
<evidence type="ECO:0000313" key="9">
    <source>
        <dbReference type="EMBL" id="MQT15473.1"/>
    </source>
</evidence>
<proteinExistence type="inferred from homology"/>
<dbReference type="GO" id="GO:0046872">
    <property type="term" value="F:metal ion binding"/>
    <property type="evidence" value="ECO:0007669"/>
    <property type="project" value="UniProtKB-KW"/>
</dbReference>
<comment type="caution">
    <text evidence="9">The sequence shown here is derived from an EMBL/GenBank/DDBJ whole genome shotgun (WGS) entry which is preliminary data.</text>
</comment>
<dbReference type="PANTHER" id="PTHR43808">
    <property type="entry name" value="ACETYLORNITHINE DEACETYLASE"/>
    <property type="match status" value="1"/>
</dbReference>
<keyword evidence="10" id="KW-1185">Reference proteome</keyword>
<evidence type="ECO:0000256" key="7">
    <source>
        <dbReference type="ARBA" id="ARBA00023285"/>
    </source>
</evidence>
<dbReference type="InterPro" id="IPR010182">
    <property type="entry name" value="ArgE/DapE"/>
</dbReference>
<dbReference type="PANTHER" id="PTHR43808:SF24">
    <property type="entry name" value="N-FORMYL-4-AMINO-5-AMINOMETHYL-2-METHYLPYRIMIDINE DEFORMYLASE"/>
    <property type="match status" value="1"/>
</dbReference>
<dbReference type="NCBIfam" id="TIGR01910">
    <property type="entry name" value="DapE-ArgE"/>
    <property type="match status" value="1"/>
</dbReference>
<dbReference type="GO" id="GO:0008777">
    <property type="term" value="F:acetylornithine deacetylase activity"/>
    <property type="evidence" value="ECO:0007669"/>
    <property type="project" value="UniProtKB-EC"/>
</dbReference>
<evidence type="ECO:0000256" key="6">
    <source>
        <dbReference type="ARBA" id="ARBA00022833"/>
    </source>
</evidence>
<reference evidence="9 10" key="1">
    <citation type="submission" date="2019-09" db="EMBL/GenBank/DDBJ databases">
        <title>Segnochrobactrum spirostomi gen. nov., sp. nov., isolated from the ciliate Spirostomum cf. yagiui and description of a novel family, Segnochrobactraceae fam. nov. within the order Rhizobiales of the class Alphaproteobacteria.</title>
        <authorList>
            <person name="Akter S."/>
            <person name="Shazib S.U.A."/>
            <person name="Shin M.K."/>
        </authorList>
    </citation>
    <scope>NUCLEOTIDE SEQUENCE [LARGE SCALE GENOMIC DNA]</scope>
    <source>
        <strain evidence="9 10">Sp-1</strain>
    </source>
</reference>
<evidence type="ECO:0000313" key="10">
    <source>
        <dbReference type="Proteomes" id="UP000332515"/>
    </source>
</evidence>
<evidence type="ECO:0000256" key="1">
    <source>
        <dbReference type="ARBA" id="ARBA00001941"/>
    </source>
</evidence>
<organism evidence="9 10">
    <name type="scientific">Segnochrobactrum spirostomi</name>
    <dbReference type="NCBI Taxonomy" id="2608987"/>
    <lineage>
        <taxon>Bacteria</taxon>
        <taxon>Pseudomonadati</taxon>
        <taxon>Pseudomonadota</taxon>
        <taxon>Alphaproteobacteria</taxon>
        <taxon>Hyphomicrobiales</taxon>
        <taxon>Segnochrobactraceae</taxon>
        <taxon>Segnochrobactrum</taxon>
    </lineage>
</organism>
<dbReference type="SUPFAM" id="SSF53187">
    <property type="entry name" value="Zn-dependent exopeptidases"/>
    <property type="match status" value="1"/>
</dbReference>
<dbReference type="InterPro" id="IPR002933">
    <property type="entry name" value="Peptidase_M20"/>
</dbReference>
<dbReference type="SUPFAM" id="SSF55031">
    <property type="entry name" value="Bacterial exopeptidase dimerisation domain"/>
    <property type="match status" value="1"/>
</dbReference>
<evidence type="ECO:0000256" key="3">
    <source>
        <dbReference type="ARBA" id="ARBA00006247"/>
    </source>
</evidence>
<dbReference type="Proteomes" id="UP000332515">
    <property type="component" value="Unassembled WGS sequence"/>
</dbReference>
<comment type="similarity">
    <text evidence="3">Belongs to the peptidase M20A family.</text>
</comment>
<dbReference type="EC" id="3.5.1.16" evidence="9"/>
<comment type="cofactor">
    <cofactor evidence="2">
        <name>Zn(2+)</name>
        <dbReference type="ChEBI" id="CHEBI:29105"/>
    </cofactor>
</comment>
<dbReference type="Gene3D" id="3.30.70.360">
    <property type="match status" value="1"/>
</dbReference>
<dbReference type="InterPro" id="IPR050072">
    <property type="entry name" value="Peptidase_M20A"/>
</dbReference>
<dbReference type="AlphaFoldDB" id="A0A6A7Y855"/>
<keyword evidence="6" id="KW-0862">Zinc</keyword>
<keyword evidence="5 9" id="KW-0378">Hydrolase</keyword>
<protein>
    <submittedName>
        <fullName evidence="9">Acetylornithine deacetylase</fullName>
        <ecNumber evidence="9">3.5.1.16</ecNumber>
    </submittedName>
</protein>
<dbReference type="Gene3D" id="3.40.630.10">
    <property type="entry name" value="Zn peptidases"/>
    <property type="match status" value="2"/>
</dbReference>
<dbReference type="NCBIfam" id="NF006370">
    <property type="entry name" value="PRK08596.1"/>
    <property type="match status" value="1"/>
</dbReference>
<sequence>MAGDLDGILARVDAEEDRLVDLLCRLIAFETPSPPARNTALAQAFMAGELAALGFAIDTWDVHPGDPNVVGVLKGADPERHRSLILNGHMDVAEVQAGEAWETGPFEPVVRDGAVIGRGAADMKGGLAGALFALTILKEGGAALGGDIIFQSVIGEEVGEAGTLQCCTRGYTADFALVVDTSDLRIQGQGGVITGWIVLKSPQTFHDGTRRQMIHAGGGLFGASAIEKMAKIVLGLQELERHWAVTKSYPGCPPGATTINPAVIEGGRHAAFIADECRLWITVHTYPNEKHEAVAREIEDWVLALAHADPWMRAHPPTFRWGGTSMILDRGEIFPALEVDPAHPAVGLLAAAHATETGAPAILDVSPTVTDGGWFGDAGIPAAIYGPGDLRHAHAVNEQVSVAQLKTFTKSLIRFIHGWSNTPRA</sequence>